<evidence type="ECO:0000259" key="9">
    <source>
        <dbReference type="PROSITE" id="PS51405"/>
    </source>
</evidence>
<keyword evidence="8" id="KW-0732">Signal</keyword>
<dbReference type="InterPro" id="IPR000028">
    <property type="entry name" value="Chloroperoxidase"/>
</dbReference>
<reference evidence="11" key="1">
    <citation type="journal article" date="2012" name="Proc. Natl. Acad. Sci. U.S.A.">
        <title>Genome sequence of the button mushroom Agaricus bisporus reveals mechanisms governing adaptation to a humic-rich ecological niche.</title>
        <authorList>
            <person name="Morin E."/>
            <person name="Kohler A."/>
            <person name="Baker A.R."/>
            <person name="Foulongne-Oriol M."/>
            <person name="Lombard V."/>
            <person name="Nagy L.G."/>
            <person name="Ohm R.A."/>
            <person name="Patyshakuliyeva A."/>
            <person name="Brun A."/>
            <person name="Aerts A.L."/>
            <person name="Bailey A.M."/>
            <person name="Billette C."/>
            <person name="Coutinho P.M."/>
            <person name="Deakin G."/>
            <person name="Doddapaneni H."/>
            <person name="Floudas D."/>
            <person name="Grimwood J."/>
            <person name="Hilden K."/>
            <person name="Kuees U."/>
            <person name="LaButti K.M."/>
            <person name="Lapidus A."/>
            <person name="Lindquist E.A."/>
            <person name="Lucas S.M."/>
            <person name="Murat C."/>
            <person name="Riley R.W."/>
            <person name="Salamov A.A."/>
            <person name="Schmutz J."/>
            <person name="Subramanian V."/>
            <person name="Woesten H.A.B."/>
            <person name="Xu J."/>
            <person name="Eastwood D.C."/>
            <person name="Foster G.D."/>
            <person name="Sonnenberg A.S."/>
            <person name="Cullen D."/>
            <person name="de Vries R.P."/>
            <person name="Lundell T."/>
            <person name="Hibbett D.S."/>
            <person name="Henrissat B."/>
            <person name="Burton K.S."/>
            <person name="Kerrigan R.W."/>
            <person name="Challen M.P."/>
            <person name="Grigoriev I.V."/>
            <person name="Martin F."/>
        </authorList>
    </citation>
    <scope>NUCLEOTIDE SEQUENCE [LARGE SCALE GENOMIC DNA]</scope>
    <source>
        <strain evidence="11">JB137-S8 / ATCC MYA-4627 / FGSC 10392</strain>
    </source>
</reference>
<keyword evidence="2" id="KW-0575">Peroxidase</keyword>
<dbReference type="GO" id="GO:0046872">
    <property type="term" value="F:metal ion binding"/>
    <property type="evidence" value="ECO:0007669"/>
    <property type="project" value="UniProtKB-KW"/>
</dbReference>
<dbReference type="InParanoid" id="K5X0C8"/>
<dbReference type="PROSITE" id="PS51405">
    <property type="entry name" value="HEME_HALOPEROXIDASE"/>
    <property type="match status" value="1"/>
</dbReference>
<evidence type="ECO:0000256" key="7">
    <source>
        <dbReference type="ARBA" id="ARBA00025795"/>
    </source>
</evidence>
<protein>
    <recommendedName>
        <fullName evidence="9">Heme haloperoxidase family profile domain-containing protein</fullName>
    </recommendedName>
</protein>
<accession>K5X0C8</accession>
<evidence type="ECO:0000313" key="10">
    <source>
        <dbReference type="EMBL" id="EKM76332.1"/>
    </source>
</evidence>
<evidence type="ECO:0000256" key="2">
    <source>
        <dbReference type="ARBA" id="ARBA00022559"/>
    </source>
</evidence>
<dbReference type="PANTHER" id="PTHR33577">
    <property type="entry name" value="STERIGMATOCYSTIN BIOSYNTHESIS PEROXIDASE STCC-RELATED"/>
    <property type="match status" value="1"/>
</dbReference>
<feature type="domain" description="Heme haloperoxidase family profile" evidence="9">
    <location>
        <begin position="65"/>
        <end position="295"/>
    </location>
</feature>
<keyword evidence="6" id="KW-0408">Iron</keyword>
<dbReference type="HOGENOM" id="CLU_029871_0_0_1"/>
<dbReference type="OrthoDB" id="2542103at2759"/>
<name>K5X0C8_AGABU</name>
<sequence>MFDLVYFTTLVLAFAAPTIAFPAHASLAGLSREEMDKALGTLKFTPPPPPPGPLDFSGTKLVNDAEHPFMDARPGDIRGPCPGLNTLASHGYISRSGITSCSEIITAVMEGFNMENNLAIFTCYSAFLVNGNLVTDKLSIGQKTAKTGPDPPKPATVAGLNTHNVFEGDTSMTRADAYFGGDNHSFNETLFQGFVDFSKRYGGGKYNLTVAGEYRYKRIQDSIATNPTFNFIAPRIFSAYSESVNPINLWVDGRQDDGQLDTEVARSFFQKMRFPDDFHRAARPMNGENELDVLAAHPIEPGTNVNGVNTYTPDPTSGTLPDKCTLYENHVNRTVRSLYPNPTGNLLVALKANMHYFYTSVQPKGCKEIFPYGR</sequence>
<evidence type="ECO:0000256" key="8">
    <source>
        <dbReference type="SAM" id="SignalP"/>
    </source>
</evidence>
<evidence type="ECO:0000256" key="1">
    <source>
        <dbReference type="ARBA" id="ARBA00001970"/>
    </source>
</evidence>
<dbReference type="OMA" id="VTRVDWV"/>
<feature type="chain" id="PRO_5003889858" description="Heme haloperoxidase family profile domain-containing protein" evidence="8">
    <location>
        <begin position="21"/>
        <end position="374"/>
    </location>
</feature>
<gene>
    <name evidence="10" type="ORF">AGABI1DRAFT_78772</name>
</gene>
<dbReference type="EMBL" id="JH971403">
    <property type="protein sequence ID" value="EKM76332.1"/>
    <property type="molecule type" value="Genomic_DNA"/>
</dbReference>
<feature type="signal peptide" evidence="8">
    <location>
        <begin position="1"/>
        <end position="20"/>
    </location>
</feature>
<dbReference type="Proteomes" id="UP000008493">
    <property type="component" value="Unassembled WGS sequence"/>
</dbReference>
<dbReference type="GeneID" id="18831535"/>
<dbReference type="GO" id="GO:0004601">
    <property type="term" value="F:peroxidase activity"/>
    <property type="evidence" value="ECO:0007669"/>
    <property type="project" value="UniProtKB-KW"/>
</dbReference>
<keyword evidence="5" id="KW-0560">Oxidoreductase</keyword>
<dbReference type="AlphaFoldDB" id="K5X0C8"/>
<proteinExistence type="inferred from homology"/>
<evidence type="ECO:0000256" key="4">
    <source>
        <dbReference type="ARBA" id="ARBA00022723"/>
    </source>
</evidence>
<keyword evidence="3" id="KW-0349">Heme</keyword>
<organism evidence="10 11">
    <name type="scientific">Agaricus bisporus var. burnettii (strain JB137-S8 / ATCC MYA-4627 / FGSC 10392)</name>
    <name type="common">White button mushroom</name>
    <dbReference type="NCBI Taxonomy" id="597362"/>
    <lineage>
        <taxon>Eukaryota</taxon>
        <taxon>Fungi</taxon>
        <taxon>Dikarya</taxon>
        <taxon>Basidiomycota</taxon>
        <taxon>Agaricomycotina</taxon>
        <taxon>Agaricomycetes</taxon>
        <taxon>Agaricomycetidae</taxon>
        <taxon>Agaricales</taxon>
        <taxon>Agaricineae</taxon>
        <taxon>Agaricaceae</taxon>
        <taxon>Agaricus</taxon>
    </lineage>
</organism>
<evidence type="ECO:0000256" key="3">
    <source>
        <dbReference type="ARBA" id="ARBA00022617"/>
    </source>
</evidence>
<dbReference type="Pfam" id="PF01328">
    <property type="entry name" value="Peroxidase_2"/>
    <property type="match status" value="1"/>
</dbReference>
<dbReference type="Gene3D" id="1.10.489.10">
    <property type="entry name" value="Chloroperoxidase-like"/>
    <property type="match status" value="1"/>
</dbReference>
<evidence type="ECO:0000256" key="5">
    <source>
        <dbReference type="ARBA" id="ARBA00023002"/>
    </source>
</evidence>
<dbReference type="KEGG" id="abp:AGABI1DRAFT78772"/>
<dbReference type="SUPFAM" id="SSF47571">
    <property type="entry name" value="Cloroperoxidase"/>
    <property type="match status" value="1"/>
</dbReference>
<dbReference type="InterPro" id="IPR036851">
    <property type="entry name" value="Chloroperoxidase-like_sf"/>
</dbReference>
<keyword evidence="4" id="KW-0479">Metal-binding</keyword>
<dbReference type="eggNOG" id="ENOG502S6CG">
    <property type="taxonomic scope" value="Eukaryota"/>
</dbReference>
<evidence type="ECO:0000256" key="6">
    <source>
        <dbReference type="ARBA" id="ARBA00023004"/>
    </source>
</evidence>
<keyword evidence="11" id="KW-1185">Reference proteome</keyword>
<comment type="cofactor">
    <cofactor evidence="1">
        <name>heme b</name>
        <dbReference type="ChEBI" id="CHEBI:60344"/>
    </cofactor>
</comment>
<dbReference type="PANTHER" id="PTHR33577:SF16">
    <property type="entry name" value="HEME HALOPEROXIDASE FAMILY PROFILE DOMAIN-CONTAINING PROTEIN"/>
    <property type="match status" value="1"/>
</dbReference>
<dbReference type="RefSeq" id="XP_007333055.1">
    <property type="nucleotide sequence ID" value="XM_007332993.1"/>
</dbReference>
<evidence type="ECO:0000313" key="11">
    <source>
        <dbReference type="Proteomes" id="UP000008493"/>
    </source>
</evidence>
<comment type="similarity">
    <text evidence="7">Belongs to the chloroperoxidase family.</text>
</comment>